<keyword evidence="1" id="KW-0175">Coiled coil</keyword>
<evidence type="ECO:0000313" key="2">
    <source>
        <dbReference type="EMBL" id="KAF2879793.1"/>
    </source>
</evidence>
<proteinExistence type="predicted"/>
<accession>A0A8K0FZ03</accession>
<protein>
    <submittedName>
        <fullName evidence="2">Uncharacterized protein</fullName>
    </submittedName>
</protein>
<evidence type="ECO:0000256" key="1">
    <source>
        <dbReference type="SAM" id="Coils"/>
    </source>
</evidence>
<feature type="coiled-coil region" evidence="1">
    <location>
        <begin position="4"/>
        <end position="115"/>
    </location>
</feature>
<evidence type="ECO:0000313" key="3">
    <source>
        <dbReference type="Proteomes" id="UP000801492"/>
    </source>
</evidence>
<dbReference type="OrthoDB" id="6748836at2759"/>
<gene>
    <name evidence="2" type="ORF">ILUMI_26368</name>
</gene>
<keyword evidence="3" id="KW-1185">Reference proteome</keyword>
<reference evidence="2" key="1">
    <citation type="submission" date="2019-08" db="EMBL/GenBank/DDBJ databases">
        <title>The genome of the North American firefly Photinus pyralis.</title>
        <authorList>
            <consortium name="Photinus pyralis genome working group"/>
            <person name="Fallon T.R."/>
            <person name="Sander Lower S.E."/>
            <person name="Weng J.-K."/>
        </authorList>
    </citation>
    <scope>NUCLEOTIDE SEQUENCE</scope>
    <source>
        <strain evidence="2">TRF0915ILg1</strain>
        <tissue evidence="2">Whole body</tissue>
    </source>
</reference>
<organism evidence="2 3">
    <name type="scientific">Ignelater luminosus</name>
    <name type="common">Cucubano</name>
    <name type="synonym">Pyrophorus luminosus</name>
    <dbReference type="NCBI Taxonomy" id="2038154"/>
    <lineage>
        <taxon>Eukaryota</taxon>
        <taxon>Metazoa</taxon>
        <taxon>Ecdysozoa</taxon>
        <taxon>Arthropoda</taxon>
        <taxon>Hexapoda</taxon>
        <taxon>Insecta</taxon>
        <taxon>Pterygota</taxon>
        <taxon>Neoptera</taxon>
        <taxon>Endopterygota</taxon>
        <taxon>Coleoptera</taxon>
        <taxon>Polyphaga</taxon>
        <taxon>Elateriformia</taxon>
        <taxon>Elateroidea</taxon>
        <taxon>Elateridae</taxon>
        <taxon>Agrypninae</taxon>
        <taxon>Pyrophorini</taxon>
        <taxon>Ignelater</taxon>
    </lineage>
</organism>
<dbReference type="EMBL" id="VTPC01091070">
    <property type="protein sequence ID" value="KAF2879793.1"/>
    <property type="molecule type" value="Genomic_DNA"/>
</dbReference>
<dbReference type="Proteomes" id="UP000801492">
    <property type="component" value="Unassembled WGS sequence"/>
</dbReference>
<dbReference type="AlphaFoldDB" id="A0A8K0FZ03"/>
<feature type="coiled-coil region" evidence="1">
    <location>
        <begin position="171"/>
        <end position="205"/>
    </location>
</feature>
<name>A0A8K0FZ03_IGNLU</name>
<sequence length="217" mass="25857">MNRMQKLIDENMSLRNKIRQLESQYTSETYFYKNEFRTLQSTNSNLNSEIECLKDNYASLQVKFDEIKRENDNLNCELSVNTEKISNLIKQNKEIAEENNKIRLQTQEYENLHKELILNNEILTHQKSQLEFECNDLKRIVEESKSDRCNVSEHNNYDFIVKQNNVLQDLVKSMRTERKAFIKQNEEAESRLEKLELLMKLFKEGASQNYSGKLNIE</sequence>
<comment type="caution">
    <text evidence="2">The sequence shown here is derived from an EMBL/GenBank/DDBJ whole genome shotgun (WGS) entry which is preliminary data.</text>
</comment>